<dbReference type="InterPro" id="IPR036188">
    <property type="entry name" value="FAD/NAD-bd_sf"/>
</dbReference>
<dbReference type="PANTHER" id="PTHR45934">
    <property type="entry name" value="FAD/NAD(P)-BINDING OXIDOREDUCTASE FAMILY PROTEIN"/>
    <property type="match status" value="1"/>
</dbReference>
<evidence type="ECO:0000313" key="7">
    <source>
        <dbReference type="Proteomes" id="UP000231279"/>
    </source>
</evidence>
<dbReference type="GO" id="GO:0004497">
    <property type="term" value="F:monooxygenase activity"/>
    <property type="evidence" value="ECO:0007669"/>
    <property type="project" value="UniProtKB-KW"/>
</dbReference>
<dbReference type="EMBL" id="NKXS01005737">
    <property type="protein sequence ID" value="PIN02864.1"/>
    <property type="molecule type" value="Genomic_DNA"/>
</dbReference>
<dbReference type="Pfam" id="PF01494">
    <property type="entry name" value="FAD_binding_3"/>
    <property type="match status" value="1"/>
</dbReference>
<evidence type="ECO:0000259" key="5">
    <source>
        <dbReference type="Pfam" id="PF01494"/>
    </source>
</evidence>
<comment type="similarity">
    <text evidence="3">Belongs to the 3-hydroxybenzoate 6-hydroxylase family.</text>
</comment>
<name>A0A2G9GC51_9LAMI</name>
<evidence type="ECO:0000313" key="6">
    <source>
        <dbReference type="EMBL" id="PIN02864.1"/>
    </source>
</evidence>
<evidence type="ECO:0000256" key="3">
    <source>
        <dbReference type="ARBA" id="ARBA00024018"/>
    </source>
</evidence>
<dbReference type="OrthoDB" id="655030at2759"/>
<dbReference type="AlphaFoldDB" id="A0A2G9GC51"/>
<dbReference type="InterPro" id="IPR044560">
    <property type="entry name" value="MOase"/>
</dbReference>
<dbReference type="PRINTS" id="PR00420">
    <property type="entry name" value="RNGMNOXGNASE"/>
</dbReference>
<evidence type="ECO:0000256" key="2">
    <source>
        <dbReference type="ARBA" id="ARBA00023033"/>
    </source>
</evidence>
<keyword evidence="1" id="KW-0560">Oxidoreductase</keyword>
<protein>
    <submittedName>
        <fullName evidence="6">Kynurenine 3-monooxygenase</fullName>
    </submittedName>
</protein>
<dbReference type="Gene3D" id="3.50.50.60">
    <property type="entry name" value="FAD/NAD(P)-binding domain"/>
    <property type="match status" value="1"/>
</dbReference>
<evidence type="ECO:0000256" key="1">
    <source>
        <dbReference type="ARBA" id="ARBA00023002"/>
    </source>
</evidence>
<keyword evidence="4" id="KW-0175">Coiled coil</keyword>
<keyword evidence="7" id="KW-1185">Reference proteome</keyword>
<keyword evidence="2 6" id="KW-0503">Monooxygenase</keyword>
<feature type="coiled-coil region" evidence="4">
    <location>
        <begin position="323"/>
        <end position="350"/>
    </location>
</feature>
<dbReference type="PANTHER" id="PTHR45934:SF20">
    <property type="entry name" value="MONOOXYGENASE 2-RELATED"/>
    <property type="match status" value="1"/>
</dbReference>
<dbReference type="InterPro" id="IPR002938">
    <property type="entry name" value="FAD-bd"/>
</dbReference>
<proteinExistence type="inferred from homology"/>
<evidence type="ECO:0000256" key="4">
    <source>
        <dbReference type="SAM" id="Coils"/>
    </source>
</evidence>
<dbReference type="Proteomes" id="UP000231279">
    <property type="component" value="Unassembled WGS sequence"/>
</dbReference>
<dbReference type="STRING" id="429701.A0A2G9GC51"/>
<gene>
    <name evidence="6" type="ORF">CDL12_24611</name>
</gene>
<reference evidence="7" key="1">
    <citation type="journal article" date="2018" name="Gigascience">
        <title>Genome assembly of the Pink Ipe (Handroanthus impetiginosus, Bignoniaceae), a highly valued, ecologically keystone Neotropical timber forest tree.</title>
        <authorList>
            <person name="Silva-Junior O.B."/>
            <person name="Grattapaglia D."/>
            <person name="Novaes E."/>
            <person name="Collevatti R.G."/>
        </authorList>
    </citation>
    <scope>NUCLEOTIDE SEQUENCE [LARGE SCALE GENOMIC DNA]</scope>
    <source>
        <strain evidence="7">cv. UFG-1</strain>
    </source>
</reference>
<accession>A0A2G9GC51</accession>
<organism evidence="6 7">
    <name type="scientific">Handroanthus impetiginosus</name>
    <dbReference type="NCBI Taxonomy" id="429701"/>
    <lineage>
        <taxon>Eukaryota</taxon>
        <taxon>Viridiplantae</taxon>
        <taxon>Streptophyta</taxon>
        <taxon>Embryophyta</taxon>
        <taxon>Tracheophyta</taxon>
        <taxon>Spermatophyta</taxon>
        <taxon>Magnoliopsida</taxon>
        <taxon>eudicotyledons</taxon>
        <taxon>Gunneridae</taxon>
        <taxon>Pentapetalae</taxon>
        <taxon>asterids</taxon>
        <taxon>lamiids</taxon>
        <taxon>Lamiales</taxon>
        <taxon>Bignoniaceae</taxon>
        <taxon>Crescentiina</taxon>
        <taxon>Tabebuia alliance</taxon>
        <taxon>Handroanthus</taxon>
    </lineage>
</organism>
<dbReference type="GO" id="GO:0071949">
    <property type="term" value="F:FAD binding"/>
    <property type="evidence" value="ECO:0007669"/>
    <property type="project" value="InterPro"/>
</dbReference>
<dbReference type="SUPFAM" id="SSF51905">
    <property type="entry name" value="FAD/NAD(P)-binding domain"/>
    <property type="match status" value="1"/>
</dbReference>
<sequence>MEAVEDIVIVGAGIAGLATSLGLHRLGIRSLVLESADSLRTTGFALGMWTNAWRALDAIGVGEILRAKHHKLTGVVAASATTGITTSQRPSTAKDSQFDHEVRCISRKLLLETMENELPRGTIRYSSKVVHIEIDGHFKSIHLADGTVLKTKVLIGCDGVNSVVAKFIGFNKPAFVGRSAVRGIVYFEDGHGFEPKVMQFFGKGIRYGVIPMDDYGVYWFFSFSTPPQEKEIEEDPLKLKQFILSNLGKVSDKIKEVYERTELNNIICSALRFRHPWELLWENITKDNICVAGDAFHPMTPDLAQGGGASLEDSIVLARNLALALKENDRKQEEDEYERIEEGLKKFARERKWRIFDLISASYVVHLVQHGDNVLTNFLRDKMAKYLAGMLMKKAYFDCGKLIVS</sequence>
<feature type="domain" description="FAD-binding" evidence="5">
    <location>
        <begin position="6"/>
        <end position="339"/>
    </location>
</feature>
<comment type="caution">
    <text evidence="6">The sequence shown here is derived from an EMBL/GenBank/DDBJ whole genome shotgun (WGS) entry which is preliminary data.</text>
</comment>